<proteinExistence type="predicted"/>
<organism evidence="1">
    <name type="scientific">Salvia splendens</name>
    <name type="common">Scarlet sage</name>
    <dbReference type="NCBI Taxonomy" id="180675"/>
    <lineage>
        <taxon>Eukaryota</taxon>
        <taxon>Viridiplantae</taxon>
        <taxon>Streptophyta</taxon>
        <taxon>Embryophyta</taxon>
        <taxon>Tracheophyta</taxon>
        <taxon>Spermatophyta</taxon>
        <taxon>Magnoliopsida</taxon>
        <taxon>eudicotyledons</taxon>
        <taxon>Gunneridae</taxon>
        <taxon>Pentapetalae</taxon>
        <taxon>asterids</taxon>
        <taxon>lamiids</taxon>
        <taxon>Lamiales</taxon>
        <taxon>Lamiaceae</taxon>
        <taxon>Nepetoideae</taxon>
        <taxon>Mentheae</taxon>
        <taxon>Salviinae</taxon>
        <taxon>Salvia</taxon>
        <taxon>Salvia subgen. Calosphace</taxon>
        <taxon>core Calosphace</taxon>
    </lineage>
</organism>
<comment type="caution">
    <text evidence="1">The sequence shown here is derived from an EMBL/GenBank/DDBJ whole genome shotgun (WGS) entry which is preliminary data.</text>
</comment>
<keyword evidence="2" id="KW-1185">Reference proteome</keyword>
<name>A0A8X8Y0W0_SALSN</name>
<evidence type="ECO:0000313" key="1">
    <source>
        <dbReference type="EMBL" id="KAG6423520.1"/>
    </source>
</evidence>
<reference evidence="1" key="1">
    <citation type="submission" date="2018-01" db="EMBL/GenBank/DDBJ databases">
        <authorList>
            <person name="Mao J.F."/>
        </authorList>
    </citation>
    <scope>NUCLEOTIDE SEQUENCE</scope>
    <source>
        <strain evidence="1">Huo1</strain>
        <tissue evidence="1">Leaf</tissue>
    </source>
</reference>
<sequence length="206" mass="23282">MEYYFDPHTLFNTVETTFQHSIFPQFKIKFHFFFQIQYLNHYVNHNITRPRFIEEFPSTEAYASAAVVVAAGGSLSPDHVATEVSRAVSGLIPAANRDRVDDLIDLAITEVRDSFPGGGGTLPKFWTLHVSFNVCVEHRHVYVVDGERPFTIPDAEAAKVIADWEKEALAFLEERCCCICLQELKSRGVERLPCFICFTACASRNG</sequence>
<gene>
    <name evidence="1" type="ORF">SASPL_113919</name>
</gene>
<dbReference type="EMBL" id="PNBA02000005">
    <property type="protein sequence ID" value="KAG6423520.1"/>
    <property type="molecule type" value="Genomic_DNA"/>
</dbReference>
<accession>A0A8X8Y0W0</accession>
<reference evidence="1" key="2">
    <citation type="submission" date="2020-08" db="EMBL/GenBank/DDBJ databases">
        <title>Plant Genome Project.</title>
        <authorList>
            <person name="Zhang R.-G."/>
        </authorList>
    </citation>
    <scope>NUCLEOTIDE SEQUENCE</scope>
    <source>
        <strain evidence="1">Huo1</strain>
        <tissue evidence="1">Leaf</tissue>
    </source>
</reference>
<protein>
    <submittedName>
        <fullName evidence="1">Uncharacterized protein</fullName>
    </submittedName>
</protein>
<dbReference type="Proteomes" id="UP000298416">
    <property type="component" value="Unassembled WGS sequence"/>
</dbReference>
<evidence type="ECO:0000313" key="2">
    <source>
        <dbReference type="Proteomes" id="UP000298416"/>
    </source>
</evidence>
<dbReference type="AlphaFoldDB" id="A0A8X8Y0W0"/>